<dbReference type="InterPro" id="IPR051339">
    <property type="entry name" value="DnaJ_subfamily_B"/>
</dbReference>
<comment type="caution">
    <text evidence="3">The sequence shown here is derived from an EMBL/GenBank/DDBJ whole genome shotgun (WGS) entry which is preliminary data.</text>
</comment>
<dbReference type="PANTHER" id="PTHR24078">
    <property type="entry name" value="DNAJ HOMOLOG SUBFAMILY C MEMBER"/>
    <property type="match status" value="1"/>
</dbReference>
<dbReference type="SMART" id="SM00271">
    <property type="entry name" value="DnaJ"/>
    <property type="match status" value="1"/>
</dbReference>
<organism evidence="3 4">
    <name type="scientific">Coccomyxa subellipsoidea</name>
    <dbReference type="NCBI Taxonomy" id="248742"/>
    <lineage>
        <taxon>Eukaryota</taxon>
        <taxon>Viridiplantae</taxon>
        <taxon>Chlorophyta</taxon>
        <taxon>core chlorophytes</taxon>
        <taxon>Trebouxiophyceae</taxon>
        <taxon>Trebouxiophyceae incertae sedis</taxon>
        <taxon>Coccomyxaceae</taxon>
        <taxon>Coccomyxa</taxon>
    </lineage>
</organism>
<dbReference type="Gene3D" id="1.10.287.110">
    <property type="entry name" value="DnaJ domain"/>
    <property type="match status" value="1"/>
</dbReference>
<proteinExistence type="predicted"/>
<dbReference type="SUPFAM" id="SSF46565">
    <property type="entry name" value="Chaperone J-domain"/>
    <property type="match status" value="1"/>
</dbReference>
<dbReference type="InterPro" id="IPR002939">
    <property type="entry name" value="DnaJ_C"/>
</dbReference>
<evidence type="ECO:0000313" key="3">
    <source>
        <dbReference type="EMBL" id="KAK9904823.1"/>
    </source>
</evidence>
<evidence type="ECO:0000313" key="4">
    <source>
        <dbReference type="Proteomes" id="UP001491310"/>
    </source>
</evidence>
<dbReference type="CDD" id="cd10747">
    <property type="entry name" value="DnaJ_C"/>
    <property type="match status" value="1"/>
</dbReference>
<dbReference type="Pfam" id="PF00226">
    <property type="entry name" value="DnaJ"/>
    <property type="match status" value="1"/>
</dbReference>
<dbReference type="SUPFAM" id="SSF49493">
    <property type="entry name" value="HSP40/DnaJ peptide-binding domain"/>
    <property type="match status" value="2"/>
</dbReference>
<accession>A0ABR2YGD0</accession>
<dbReference type="PANTHER" id="PTHR24078:SF562">
    <property type="entry name" value="DNAJ DOMAIN CONTAINING PROTEIN"/>
    <property type="match status" value="1"/>
</dbReference>
<dbReference type="PROSITE" id="PS50076">
    <property type="entry name" value="DNAJ_2"/>
    <property type="match status" value="1"/>
</dbReference>
<dbReference type="CDD" id="cd06257">
    <property type="entry name" value="DnaJ"/>
    <property type="match status" value="1"/>
</dbReference>
<keyword evidence="1" id="KW-0143">Chaperone</keyword>
<dbReference type="InterPro" id="IPR008971">
    <property type="entry name" value="HSP40/DnaJ_pept-bd"/>
</dbReference>
<dbReference type="InterPro" id="IPR036869">
    <property type="entry name" value="J_dom_sf"/>
</dbReference>
<dbReference type="Gene3D" id="2.60.260.20">
    <property type="entry name" value="Urease metallochaperone UreE, N-terminal domain"/>
    <property type="match status" value="2"/>
</dbReference>
<gene>
    <name evidence="3" type="ORF">WJX75_003245</name>
</gene>
<keyword evidence="4" id="KW-1185">Reference proteome</keyword>
<feature type="domain" description="J" evidence="2">
    <location>
        <begin position="9"/>
        <end position="76"/>
    </location>
</feature>
<dbReference type="Proteomes" id="UP001491310">
    <property type="component" value="Unassembled WGS sequence"/>
</dbReference>
<protein>
    <recommendedName>
        <fullName evidence="2">J domain-containing protein</fullName>
    </recommendedName>
</protein>
<name>A0ABR2YGD0_9CHLO</name>
<dbReference type="EMBL" id="JALJOT010000012">
    <property type="protein sequence ID" value="KAK9904823.1"/>
    <property type="molecule type" value="Genomic_DNA"/>
</dbReference>
<sequence length="341" mass="37433">MVNHQSSESLYQVLGVGVDATQEELKRAYRRKAALVHPDKVIHENRERATQEFQRLSHAFGVLSDPEKRKFYTFTPSADSVSHRKKAAYGNQSPKGSLQQIFKDFFDGGNFPSGLSAFNDSTSTYSFESCWSHQQSSTFYPGAQGLFSSNSSASSNFSTAAATKDRELPLTLTLEEVLRGGEKDLTITRRLADGVSGRLIQVDEAVPVQLTPGIREGTRIVLRGRGDESPGRGCSDIVLVVREALHPRFERRGNDLLTCLSVPLVQALTTDSILVPTLHGDHVPVALSGPITPETVLRVPGKGMPVPEEPGRSGDLCVRFRITFPRTLTPTQKHQLHAALQ</sequence>
<reference evidence="3 4" key="1">
    <citation type="journal article" date="2024" name="Nat. Commun.">
        <title>Phylogenomics reveals the evolutionary origins of lichenization in chlorophyte algae.</title>
        <authorList>
            <person name="Puginier C."/>
            <person name="Libourel C."/>
            <person name="Otte J."/>
            <person name="Skaloud P."/>
            <person name="Haon M."/>
            <person name="Grisel S."/>
            <person name="Petersen M."/>
            <person name="Berrin J.G."/>
            <person name="Delaux P.M."/>
            <person name="Dal Grande F."/>
            <person name="Keller J."/>
        </authorList>
    </citation>
    <scope>NUCLEOTIDE SEQUENCE [LARGE SCALE GENOMIC DNA]</scope>
    <source>
        <strain evidence="3 4">SAG 216-7</strain>
    </source>
</reference>
<dbReference type="Pfam" id="PF01556">
    <property type="entry name" value="DnaJ_C"/>
    <property type="match status" value="1"/>
</dbReference>
<dbReference type="InterPro" id="IPR001623">
    <property type="entry name" value="DnaJ_domain"/>
</dbReference>
<dbReference type="PRINTS" id="PR00625">
    <property type="entry name" value="JDOMAIN"/>
</dbReference>
<evidence type="ECO:0000259" key="2">
    <source>
        <dbReference type="PROSITE" id="PS50076"/>
    </source>
</evidence>
<evidence type="ECO:0000256" key="1">
    <source>
        <dbReference type="ARBA" id="ARBA00023186"/>
    </source>
</evidence>